<dbReference type="InterPro" id="IPR042099">
    <property type="entry name" value="ANL_N_sf"/>
</dbReference>
<dbReference type="SUPFAM" id="SSF56801">
    <property type="entry name" value="Acetyl-CoA synthetase-like"/>
    <property type="match status" value="1"/>
</dbReference>
<dbReference type="Gene3D" id="3.40.50.12780">
    <property type="entry name" value="N-terminal domain of ligase-like"/>
    <property type="match status" value="1"/>
</dbReference>
<organism evidence="3">
    <name type="scientific">marine sediment metagenome</name>
    <dbReference type="NCBI Taxonomy" id="412755"/>
    <lineage>
        <taxon>unclassified sequences</taxon>
        <taxon>metagenomes</taxon>
        <taxon>ecological metagenomes</taxon>
    </lineage>
</organism>
<dbReference type="EMBL" id="LAZR01000426">
    <property type="protein sequence ID" value="KKN69459.1"/>
    <property type="molecule type" value="Genomic_DNA"/>
</dbReference>
<comment type="caution">
    <text evidence="3">The sequence shown here is derived from an EMBL/GenBank/DDBJ whole genome shotgun (WGS) entry which is preliminary data.</text>
</comment>
<feature type="domain" description="AMP-dependent synthetase/ligase" evidence="2">
    <location>
        <begin position="9"/>
        <end position="338"/>
    </location>
</feature>
<dbReference type="PROSITE" id="PS00455">
    <property type="entry name" value="AMP_BINDING"/>
    <property type="match status" value="1"/>
</dbReference>
<dbReference type="AlphaFoldDB" id="A0A0F9SRE3"/>
<dbReference type="Pfam" id="PF00501">
    <property type="entry name" value="AMP-binding"/>
    <property type="match status" value="1"/>
</dbReference>
<evidence type="ECO:0000256" key="1">
    <source>
        <dbReference type="ARBA" id="ARBA00022598"/>
    </source>
</evidence>
<gene>
    <name evidence="3" type="ORF">LCGC14_0440960</name>
</gene>
<dbReference type="GO" id="GO:0016874">
    <property type="term" value="F:ligase activity"/>
    <property type="evidence" value="ECO:0007669"/>
    <property type="project" value="UniProtKB-KW"/>
</dbReference>
<dbReference type="Pfam" id="PF23562">
    <property type="entry name" value="AMP-binding_C_3"/>
    <property type="match status" value="1"/>
</dbReference>
<dbReference type="InterPro" id="IPR000873">
    <property type="entry name" value="AMP-dep_synth/lig_dom"/>
</dbReference>
<proteinExistence type="predicted"/>
<sequence length="493" mass="54015">MSELWKKIERYASTQAKQAAIVGLDKTYSWLELYKLTIDVAQQLHRESSKTIAFYADNSPAWVIVDLACQMADVTLLPLPTFFSDQQLKHAINQAGASGILHPYGDRLSTLFSLNDEHSITYSPLDLILHTIEQPLVLLPKATAKITFTSGSTGQPKGVCLSNDQQLQVAQSLLSATELIAPTHLSILPFSTLLENIGGIYAPLLSGGTIIALPASSLGFNGSNGFELSDLLATITKYQPNSMILLPELLMALVAATGKGWLPPSTLKFIAVGGSKVSPNLLEQAHGLGLPVYEGYGLSECGSVVSVNSPSNMELGTIGKVIPHVNVTIQQGEIVVAGNTFLGYINEPESWYKEEVFTGDLGYFDDKNYLHIDGRKKNLLISSFGRNINPEWIESELLSSGLLQQSVVFGDAKPYCVALVYPRNTNTKDALIQLWIDTVNRQLPSYAQIKQWTKLTEAMSFSNGLLTSNGRPVRDKIIHHYARPLEQLYAEDF</sequence>
<dbReference type="InterPro" id="IPR020845">
    <property type="entry name" value="AMP-binding_CS"/>
</dbReference>
<keyword evidence="1" id="KW-0436">Ligase</keyword>
<accession>A0A0F9SRE3</accession>
<evidence type="ECO:0000259" key="2">
    <source>
        <dbReference type="Pfam" id="PF00501"/>
    </source>
</evidence>
<dbReference type="PANTHER" id="PTHR43767:SF8">
    <property type="entry name" value="LONG-CHAIN-FATTY-ACID--COA LIGASE"/>
    <property type="match status" value="1"/>
</dbReference>
<evidence type="ECO:0000313" key="3">
    <source>
        <dbReference type="EMBL" id="KKN69459.1"/>
    </source>
</evidence>
<reference evidence="3" key="1">
    <citation type="journal article" date="2015" name="Nature">
        <title>Complex archaea that bridge the gap between prokaryotes and eukaryotes.</title>
        <authorList>
            <person name="Spang A."/>
            <person name="Saw J.H."/>
            <person name="Jorgensen S.L."/>
            <person name="Zaremba-Niedzwiedzka K."/>
            <person name="Martijn J."/>
            <person name="Lind A.E."/>
            <person name="van Eijk R."/>
            <person name="Schleper C."/>
            <person name="Guy L."/>
            <person name="Ettema T.J."/>
        </authorList>
    </citation>
    <scope>NUCLEOTIDE SEQUENCE</scope>
</reference>
<dbReference type="PANTHER" id="PTHR43767">
    <property type="entry name" value="LONG-CHAIN-FATTY-ACID--COA LIGASE"/>
    <property type="match status" value="1"/>
</dbReference>
<protein>
    <recommendedName>
        <fullName evidence="2">AMP-dependent synthetase/ligase domain-containing protein</fullName>
    </recommendedName>
</protein>
<name>A0A0F9SRE3_9ZZZZ</name>
<dbReference type="InterPro" id="IPR050237">
    <property type="entry name" value="ATP-dep_AMP-bd_enzyme"/>
</dbReference>